<evidence type="ECO:0000313" key="2">
    <source>
        <dbReference type="EMBL" id="KAL2066912.1"/>
    </source>
</evidence>
<dbReference type="Pfam" id="PF20150">
    <property type="entry name" value="2EXR"/>
    <property type="match status" value="1"/>
</dbReference>
<dbReference type="Proteomes" id="UP001595075">
    <property type="component" value="Unassembled WGS sequence"/>
</dbReference>
<keyword evidence="3" id="KW-1185">Reference proteome</keyword>
<name>A0ABR4CB72_9HELO</name>
<dbReference type="InterPro" id="IPR045518">
    <property type="entry name" value="2EXR"/>
</dbReference>
<accession>A0ABR4CB72</accession>
<feature type="domain" description="2EXR" evidence="1">
    <location>
        <begin position="68"/>
        <end position="101"/>
    </location>
</feature>
<proteinExistence type="predicted"/>
<reference evidence="2 3" key="1">
    <citation type="journal article" date="2024" name="Commun. Biol.">
        <title>Comparative genomic analysis of thermophilic fungi reveals convergent evolutionary adaptations and gene losses.</title>
        <authorList>
            <person name="Steindorff A.S."/>
            <person name="Aguilar-Pontes M.V."/>
            <person name="Robinson A.J."/>
            <person name="Andreopoulos B."/>
            <person name="LaButti K."/>
            <person name="Kuo A."/>
            <person name="Mondo S."/>
            <person name="Riley R."/>
            <person name="Otillar R."/>
            <person name="Haridas S."/>
            <person name="Lipzen A."/>
            <person name="Grimwood J."/>
            <person name="Schmutz J."/>
            <person name="Clum A."/>
            <person name="Reid I.D."/>
            <person name="Moisan M.C."/>
            <person name="Butler G."/>
            <person name="Nguyen T.T.M."/>
            <person name="Dewar K."/>
            <person name="Conant G."/>
            <person name="Drula E."/>
            <person name="Henrissat B."/>
            <person name="Hansel C."/>
            <person name="Singer S."/>
            <person name="Hutchinson M.I."/>
            <person name="de Vries R.P."/>
            <person name="Natvig D.O."/>
            <person name="Powell A.J."/>
            <person name="Tsang A."/>
            <person name="Grigoriev I.V."/>
        </authorList>
    </citation>
    <scope>NUCLEOTIDE SEQUENCE [LARGE SCALE GENOMIC DNA]</scope>
    <source>
        <strain evidence="2 3">CBS 494.80</strain>
    </source>
</reference>
<evidence type="ECO:0000259" key="1">
    <source>
        <dbReference type="Pfam" id="PF20150"/>
    </source>
</evidence>
<evidence type="ECO:0000313" key="3">
    <source>
        <dbReference type="Proteomes" id="UP001595075"/>
    </source>
</evidence>
<dbReference type="EMBL" id="JAZHXI010000010">
    <property type="protein sequence ID" value="KAL2066912.1"/>
    <property type="molecule type" value="Genomic_DNA"/>
</dbReference>
<comment type="caution">
    <text evidence="2">The sequence shown here is derived from an EMBL/GenBank/DDBJ whole genome shotgun (WGS) entry which is preliminary data.</text>
</comment>
<gene>
    <name evidence="2" type="ORF">VTL71DRAFT_1336</name>
</gene>
<sequence>MRLEQFPRNIFTIEIEEVQESTKLAPEDQEWRITDVKTSYDSNGVLHHNNHDHCIVEITWRRPEVRSFERFNSLPYELSHRIWTLALPDPRIILLRCDDEYCRRSRCDDLDARGP</sequence>
<organism evidence="2 3">
    <name type="scientific">Oculimacula yallundae</name>
    <dbReference type="NCBI Taxonomy" id="86028"/>
    <lineage>
        <taxon>Eukaryota</taxon>
        <taxon>Fungi</taxon>
        <taxon>Dikarya</taxon>
        <taxon>Ascomycota</taxon>
        <taxon>Pezizomycotina</taxon>
        <taxon>Leotiomycetes</taxon>
        <taxon>Helotiales</taxon>
        <taxon>Ploettnerulaceae</taxon>
        <taxon>Oculimacula</taxon>
    </lineage>
</organism>
<protein>
    <recommendedName>
        <fullName evidence="1">2EXR domain-containing protein</fullName>
    </recommendedName>
</protein>